<sequence length="37" mass="3982">YLPFGSPVSVSVLLKNTGGTAGRLDVYIDGNIREEDE</sequence>
<dbReference type="EMBL" id="BARV01046060">
    <property type="protein sequence ID" value="GAI62729.1"/>
    <property type="molecule type" value="Genomic_DNA"/>
</dbReference>
<protein>
    <submittedName>
        <fullName evidence="1">Uncharacterized protein</fullName>
    </submittedName>
</protein>
<reference evidence="1" key="1">
    <citation type="journal article" date="2014" name="Front. Microbiol.">
        <title>High frequency of phylogenetically diverse reductive dehalogenase-homologous genes in deep subseafloor sedimentary metagenomes.</title>
        <authorList>
            <person name="Kawai M."/>
            <person name="Futagami T."/>
            <person name="Toyoda A."/>
            <person name="Takaki Y."/>
            <person name="Nishi S."/>
            <person name="Hori S."/>
            <person name="Arai W."/>
            <person name="Tsubouchi T."/>
            <person name="Morono Y."/>
            <person name="Uchiyama I."/>
            <person name="Ito T."/>
            <person name="Fujiyama A."/>
            <person name="Inagaki F."/>
            <person name="Takami H."/>
        </authorList>
    </citation>
    <scope>NUCLEOTIDE SEQUENCE</scope>
    <source>
        <strain evidence="1">Expedition CK06-06</strain>
    </source>
</reference>
<accession>X1S4J8</accession>
<name>X1S4J8_9ZZZZ</name>
<dbReference type="AlphaFoldDB" id="X1S4J8"/>
<comment type="caution">
    <text evidence="1">The sequence shown here is derived from an EMBL/GenBank/DDBJ whole genome shotgun (WGS) entry which is preliminary data.</text>
</comment>
<evidence type="ECO:0000313" key="1">
    <source>
        <dbReference type="EMBL" id="GAI62729.1"/>
    </source>
</evidence>
<proteinExistence type="predicted"/>
<organism evidence="1">
    <name type="scientific">marine sediment metagenome</name>
    <dbReference type="NCBI Taxonomy" id="412755"/>
    <lineage>
        <taxon>unclassified sequences</taxon>
        <taxon>metagenomes</taxon>
        <taxon>ecological metagenomes</taxon>
    </lineage>
</organism>
<feature type="non-terminal residue" evidence="1">
    <location>
        <position position="1"/>
    </location>
</feature>
<gene>
    <name evidence="1" type="ORF">S06H3_67007</name>
</gene>
<feature type="non-terminal residue" evidence="1">
    <location>
        <position position="37"/>
    </location>
</feature>